<reference evidence="1" key="1">
    <citation type="submission" date="2021-02" db="EMBL/GenBank/DDBJ databases">
        <authorList>
            <consortium name="Genoscope - CEA"/>
            <person name="William W."/>
        </authorList>
    </citation>
    <scope>NUCLEOTIDE SEQUENCE</scope>
    <source>
        <strain evidence="1">YSy11</strain>
    </source>
</reference>
<protein>
    <submittedName>
        <fullName evidence="1">Uncharacterized protein</fullName>
    </submittedName>
</protein>
<dbReference type="EMBL" id="LR215729">
    <property type="protein sequence ID" value="CAE6954945.1"/>
    <property type="molecule type" value="Genomic_DNA"/>
</dbReference>
<proteinExistence type="predicted"/>
<evidence type="ECO:0000313" key="1">
    <source>
        <dbReference type="EMBL" id="CAE6954945.1"/>
    </source>
</evidence>
<evidence type="ECO:0000313" key="2">
    <source>
        <dbReference type="Proteomes" id="UP000325451"/>
    </source>
</evidence>
<dbReference type="KEGG" id="pmao:PMYSY11_4487"/>
<dbReference type="Proteomes" id="UP000325451">
    <property type="component" value="Chromosome"/>
</dbReference>
<organism evidence="1 2">
    <name type="scientific">Pseudomonas marincola</name>
    <dbReference type="NCBI Taxonomy" id="437900"/>
    <lineage>
        <taxon>Bacteria</taxon>
        <taxon>Pseudomonadati</taxon>
        <taxon>Pseudomonadota</taxon>
        <taxon>Gammaproteobacteria</taxon>
        <taxon>Pseudomonadales</taxon>
        <taxon>Pseudomonadaceae</taxon>
        <taxon>Pseudomonas</taxon>
    </lineage>
</organism>
<sequence>MACCENHDIKGHNEDLPVIEDEFRGALIDCFLDQSVEKQKGSLSYPFIYTQRNQSAD</sequence>
<dbReference type="AlphaFoldDB" id="A0A8S2BGK3"/>
<keyword evidence="2" id="KW-1185">Reference proteome</keyword>
<name>A0A8S2BGK3_9PSED</name>
<accession>A0A8S2BGK3</accession>
<gene>
    <name evidence="1" type="ORF">PMYSY11_4487</name>
</gene>